<keyword evidence="1" id="KW-0649">Protein kinase inhibitor</keyword>
<reference evidence="1 2" key="1">
    <citation type="journal article" date="2022" name="Plant J.">
        <title>Chromosome-level genome of Camellia lanceoleosa provides a valuable resource for understanding genome evolution and self-incompatibility.</title>
        <authorList>
            <person name="Gong W."/>
            <person name="Xiao S."/>
            <person name="Wang L."/>
            <person name="Liao Z."/>
            <person name="Chang Y."/>
            <person name="Mo W."/>
            <person name="Hu G."/>
            <person name="Li W."/>
            <person name="Zhao G."/>
            <person name="Zhu H."/>
            <person name="Hu X."/>
            <person name="Ji K."/>
            <person name="Xiang X."/>
            <person name="Song Q."/>
            <person name="Yuan D."/>
            <person name="Jin S."/>
            <person name="Zhang L."/>
        </authorList>
    </citation>
    <scope>NUCLEOTIDE SEQUENCE [LARGE SCALE GENOMIC DNA]</scope>
    <source>
        <strain evidence="1">SQ_2022a</strain>
    </source>
</reference>
<sequence>MFTEFQHIIPFLAMSNPELLILKEEKKQIEFPVSSIPTLKFPDGSQITTSNLDHLHHHQEQEQEQEQEEKCESTASSETLKPPCLGQSDNDDDDDGFRTPTSLDHKIPVITQCPPAPKKLRQRPSTKKRKALFRDDELMFPSKLLGEDFERKIKRSRRRMTRDYNSE</sequence>
<dbReference type="Proteomes" id="UP001060215">
    <property type="component" value="Chromosome 10"/>
</dbReference>
<evidence type="ECO:0000313" key="2">
    <source>
        <dbReference type="Proteomes" id="UP001060215"/>
    </source>
</evidence>
<organism evidence="1 2">
    <name type="scientific">Camellia lanceoleosa</name>
    <dbReference type="NCBI Taxonomy" id="1840588"/>
    <lineage>
        <taxon>Eukaryota</taxon>
        <taxon>Viridiplantae</taxon>
        <taxon>Streptophyta</taxon>
        <taxon>Embryophyta</taxon>
        <taxon>Tracheophyta</taxon>
        <taxon>Spermatophyta</taxon>
        <taxon>Magnoliopsida</taxon>
        <taxon>eudicotyledons</taxon>
        <taxon>Gunneridae</taxon>
        <taxon>Pentapetalae</taxon>
        <taxon>asterids</taxon>
        <taxon>Ericales</taxon>
        <taxon>Theaceae</taxon>
        <taxon>Camellia</taxon>
    </lineage>
</organism>
<accession>A0ACC0GA50</accession>
<evidence type="ECO:0000313" key="1">
    <source>
        <dbReference type="EMBL" id="KAI7997709.1"/>
    </source>
</evidence>
<protein>
    <submittedName>
        <fullName evidence="1">Cyclin-dependent protein kinase inhibitor SMR3</fullName>
    </submittedName>
</protein>
<gene>
    <name evidence="1" type="ORF">LOK49_LG10G01934</name>
</gene>
<dbReference type="EMBL" id="CM045767">
    <property type="protein sequence ID" value="KAI7997709.1"/>
    <property type="molecule type" value="Genomic_DNA"/>
</dbReference>
<keyword evidence="2" id="KW-1185">Reference proteome</keyword>
<proteinExistence type="predicted"/>
<name>A0ACC0GA50_9ERIC</name>
<comment type="caution">
    <text evidence="1">The sequence shown here is derived from an EMBL/GenBank/DDBJ whole genome shotgun (WGS) entry which is preliminary data.</text>
</comment>